<dbReference type="PANTHER" id="PTHR13182">
    <property type="entry name" value="ZINC FINGER PROTEIN 622"/>
    <property type="match status" value="1"/>
</dbReference>
<dbReference type="SUPFAM" id="SSF57667">
    <property type="entry name" value="beta-beta-alpha zinc fingers"/>
    <property type="match status" value="1"/>
</dbReference>
<dbReference type="Proteomes" id="UP000094336">
    <property type="component" value="Unassembled WGS sequence"/>
</dbReference>
<feature type="domain" description="C2H2-type" evidence="2">
    <location>
        <begin position="23"/>
        <end position="45"/>
    </location>
</feature>
<accession>A0A1E3QGY8</accession>
<sequence>MPQLIDTHLQPHTSRPSASHFTCNTCGIQFPLAVLQRQHMKTDWHRYNLKRRVAQLEPLTSEVFAGKVLAQKAHENLLPEVEDEYGFVVHNKIASSARQVTKKDMRKQEKIQKLARGRAVAATVAREASPASVYSAFSLGGSTTGEDDTGSELNFTTTEDEISSAEEESEEETAEEDEMIEISECLFCGTIHASVEDSADHMFQKHGLYIPHRDKLVDLSGLIQHLIDYIVDNDNRCLNCSFAGRNLESTRQHMLSKAHCRLRYETKEDKMEVEQFYRFEASPLSGLDVEMDDDVDSQYQTVEVDASGVELVLPTGSRIGHRSMNRYYRQRITEVVRREDDSTVAVADGRYNGAGLVGQVVSKEEKLARLTELKHQQKIEIAVKYKAGKKNRGNFQKHFRDEILQ</sequence>
<dbReference type="GO" id="GO:0030687">
    <property type="term" value="C:preribosome, large subunit precursor"/>
    <property type="evidence" value="ECO:0007669"/>
    <property type="project" value="TreeGrafter"/>
</dbReference>
<dbReference type="RefSeq" id="XP_018982301.1">
    <property type="nucleotide sequence ID" value="XM_019130159.1"/>
</dbReference>
<dbReference type="GeneID" id="30148012"/>
<keyword evidence="4" id="KW-1185">Reference proteome</keyword>
<dbReference type="Pfam" id="PF12756">
    <property type="entry name" value="zf-C2H2_2"/>
    <property type="match status" value="1"/>
</dbReference>
<dbReference type="InterPro" id="IPR040025">
    <property type="entry name" value="Znf622/Rei1/Reh1"/>
</dbReference>
<dbReference type="GO" id="GO:0042273">
    <property type="term" value="P:ribosomal large subunit biogenesis"/>
    <property type="evidence" value="ECO:0007669"/>
    <property type="project" value="EnsemblFungi"/>
</dbReference>
<evidence type="ECO:0000256" key="1">
    <source>
        <dbReference type="SAM" id="MobiDB-lite"/>
    </source>
</evidence>
<dbReference type="InterPro" id="IPR041661">
    <property type="entry name" value="ZN622/Rei1/Reh1_Znf-C2H2"/>
</dbReference>
<dbReference type="PANTHER" id="PTHR13182:SF8">
    <property type="entry name" value="CYTOPLASMIC 60S SUBUNIT BIOGENESIS FACTOR ZNF622"/>
    <property type="match status" value="1"/>
</dbReference>
<name>A0A1E3QGY8_9ASCO</name>
<dbReference type="InterPro" id="IPR013087">
    <property type="entry name" value="Znf_C2H2_type"/>
</dbReference>
<evidence type="ECO:0000313" key="4">
    <source>
        <dbReference type="Proteomes" id="UP000094336"/>
    </source>
</evidence>
<proteinExistence type="predicted"/>
<evidence type="ECO:0000259" key="2">
    <source>
        <dbReference type="PROSITE" id="PS00028"/>
    </source>
</evidence>
<organism evidence="3 4">
    <name type="scientific">Babjeviella inositovora NRRL Y-12698</name>
    <dbReference type="NCBI Taxonomy" id="984486"/>
    <lineage>
        <taxon>Eukaryota</taxon>
        <taxon>Fungi</taxon>
        <taxon>Dikarya</taxon>
        <taxon>Ascomycota</taxon>
        <taxon>Saccharomycotina</taxon>
        <taxon>Pichiomycetes</taxon>
        <taxon>Serinales incertae sedis</taxon>
        <taxon>Babjeviella</taxon>
    </lineage>
</organism>
<feature type="compositionally biased region" description="Acidic residues" evidence="1">
    <location>
        <begin position="158"/>
        <end position="176"/>
    </location>
</feature>
<dbReference type="PROSITE" id="PS00028">
    <property type="entry name" value="ZINC_FINGER_C2H2_1"/>
    <property type="match status" value="1"/>
</dbReference>
<dbReference type="InterPro" id="IPR036236">
    <property type="entry name" value="Znf_C2H2_sf"/>
</dbReference>
<dbReference type="EMBL" id="KV454444">
    <property type="protein sequence ID" value="ODQ76973.1"/>
    <property type="molecule type" value="Genomic_DNA"/>
</dbReference>
<feature type="region of interest" description="Disordered" evidence="1">
    <location>
        <begin position="139"/>
        <end position="176"/>
    </location>
</feature>
<evidence type="ECO:0000313" key="3">
    <source>
        <dbReference type="EMBL" id="ODQ76973.1"/>
    </source>
</evidence>
<dbReference type="GO" id="GO:0043023">
    <property type="term" value="F:ribosomal large subunit binding"/>
    <property type="evidence" value="ECO:0007669"/>
    <property type="project" value="EnsemblFungi"/>
</dbReference>
<dbReference type="STRING" id="984486.A0A1E3QGY8"/>
<dbReference type="OrthoDB" id="19329at2759"/>
<protein>
    <recommendedName>
        <fullName evidence="2">C2H2-type domain-containing protein</fullName>
    </recommendedName>
</protein>
<reference evidence="4" key="1">
    <citation type="submission" date="2016-05" db="EMBL/GenBank/DDBJ databases">
        <title>Comparative genomics of biotechnologically important yeasts.</title>
        <authorList>
            <consortium name="DOE Joint Genome Institute"/>
            <person name="Riley R."/>
            <person name="Haridas S."/>
            <person name="Wolfe K.H."/>
            <person name="Lopes M.R."/>
            <person name="Hittinger C.T."/>
            <person name="Goker M."/>
            <person name="Salamov A."/>
            <person name="Wisecaver J."/>
            <person name="Long T.M."/>
            <person name="Aerts A.L."/>
            <person name="Barry K."/>
            <person name="Choi C."/>
            <person name="Clum A."/>
            <person name="Coughlan A.Y."/>
            <person name="Deshpande S."/>
            <person name="Douglass A.P."/>
            <person name="Hanson S.J."/>
            <person name="Klenk H.-P."/>
            <person name="Labutti K."/>
            <person name="Lapidus A."/>
            <person name="Lindquist E."/>
            <person name="Lipzen A."/>
            <person name="Meier-Kolthoff J.P."/>
            <person name="Ohm R.A."/>
            <person name="Otillar R.P."/>
            <person name="Pangilinan J."/>
            <person name="Peng Y."/>
            <person name="Rokas A."/>
            <person name="Rosa C.A."/>
            <person name="Scheuner C."/>
            <person name="Sibirny A.A."/>
            <person name="Slot J.C."/>
            <person name="Stielow J.B."/>
            <person name="Sun H."/>
            <person name="Kurtzman C.P."/>
            <person name="Blackwell M."/>
            <person name="Grigoriev I.V."/>
            <person name="Jeffries T.W."/>
        </authorList>
    </citation>
    <scope>NUCLEOTIDE SEQUENCE [LARGE SCALE GENOMIC DNA]</scope>
    <source>
        <strain evidence="4">NRRL Y-12698</strain>
    </source>
</reference>
<gene>
    <name evidence="3" type="ORF">BABINDRAFT_163879</name>
</gene>
<dbReference type="AlphaFoldDB" id="A0A1E3QGY8"/>